<evidence type="ECO:0000313" key="3">
    <source>
        <dbReference type="Proteomes" id="UP001054945"/>
    </source>
</evidence>
<organism evidence="2 3">
    <name type="scientific">Caerostris extrusa</name>
    <name type="common">Bark spider</name>
    <name type="synonym">Caerostris bankana</name>
    <dbReference type="NCBI Taxonomy" id="172846"/>
    <lineage>
        <taxon>Eukaryota</taxon>
        <taxon>Metazoa</taxon>
        <taxon>Ecdysozoa</taxon>
        <taxon>Arthropoda</taxon>
        <taxon>Chelicerata</taxon>
        <taxon>Arachnida</taxon>
        <taxon>Araneae</taxon>
        <taxon>Araneomorphae</taxon>
        <taxon>Entelegynae</taxon>
        <taxon>Araneoidea</taxon>
        <taxon>Araneidae</taxon>
        <taxon>Caerostris</taxon>
    </lineage>
</organism>
<reference evidence="2 3" key="1">
    <citation type="submission" date="2021-06" db="EMBL/GenBank/DDBJ databases">
        <title>Caerostris extrusa draft genome.</title>
        <authorList>
            <person name="Kono N."/>
            <person name="Arakawa K."/>
        </authorList>
    </citation>
    <scope>NUCLEOTIDE SEQUENCE [LARGE SCALE GENOMIC DNA]</scope>
</reference>
<dbReference type="Proteomes" id="UP001054945">
    <property type="component" value="Unassembled WGS sequence"/>
</dbReference>
<sequence>MLFLDKSRHTITIVNVSIDWLPDGAQHCPSLQWSRVLQPELEIHREGAPLQRGQHETQVHRHHLQGVHHEQRGARVPAAELRTAHSGERQSW</sequence>
<proteinExistence type="predicted"/>
<feature type="region of interest" description="Disordered" evidence="1">
    <location>
        <begin position="49"/>
        <end position="92"/>
    </location>
</feature>
<accession>A0AAV4XYG8</accession>
<feature type="compositionally biased region" description="Basic and acidic residues" evidence="1">
    <location>
        <begin position="82"/>
        <end position="92"/>
    </location>
</feature>
<gene>
    <name evidence="2" type="ORF">CEXT_439821</name>
</gene>
<evidence type="ECO:0000256" key="1">
    <source>
        <dbReference type="SAM" id="MobiDB-lite"/>
    </source>
</evidence>
<comment type="caution">
    <text evidence="2">The sequence shown here is derived from an EMBL/GenBank/DDBJ whole genome shotgun (WGS) entry which is preliminary data.</text>
</comment>
<feature type="compositionally biased region" description="Basic and acidic residues" evidence="1">
    <location>
        <begin position="49"/>
        <end position="59"/>
    </location>
</feature>
<keyword evidence="3" id="KW-1185">Reference proteome</keyword>
<evidence type="ECO:0000313" key="2">
    <source>
        <dbReference type="EMBL" id="GIZ00137.1"/>
    </source>
</evidence>
<dbReference type="AlphaFoldDB" id="A0AAV4XYG8"/>
<name>A0AAV4XYG8_CAEEX</name>
<protein>
    <submittedName>
        <fullName evidence="2">Uncharacterized protein</fullName>
    </submittedName>
</protein>
<dbReference type="EMBL" id="BPLR01018508">
    <property type="protein sequence ID" value="GIZ00137.1"/>
    <property type="molecule type" value="Genomic_DNA"/>
</dbReference>